<feature type="region of interest" description="Disordered" evidence="1">
    <location>
        <begin position="179"/>
        <end position="209"/>
    </location>
</feature>
<evidence type="ECO:0000256" key="1">
    <source>
        <dbReference type="SAM" id="MobiDB-lite"/>
    </source>
</evidence>
<sequence length="209" mass="22747">MQVPPVRYANRPTATSCLSTRKAVTYHETRATPTQSPTAPHSTVLGDDSGVSQRSGSSRKHVQFPDTNMVTATAIDDEGDGEAGAGAVVVVMEEPWTKGAKTPRLLCPSVDLAPLINPEPPSILLHTVKQIKFHPTHVGIRAYPSQERCVVYGRPLNIQKAVKLNDPCPVHGVASQSPALVRQQASESHQQQTTQFRDVQYPPPLRYSL</sequence>
<dbReference type="AlphaFoldDB" id="A0A7R9IG47"/>
<protein>
    <submittedName>
        <fullName evidence="2">Uncharacterized protein</fullName>
    </submittedName>
</protein>
<reference evidence="2" key="1">
    <citation type="submission" date="2020-11" db="EMBL/GenBank/DDBJ databases">
        <authorList>
            <person name="Tran Van P."/>
        </authorList>
    </citation>
    <scope>NUCLEOTIDE SEQUENCE</scope>
</reference>
<organism evidence="2">
    <name type="scientific">Timema tahoe</name>
    <dbReference type="NCBI Taxonomy" id="61484"/>
    <lineage>
        <taxon>Eukaryota</taxon>
        <taxon>Metazoa</taxon>
        <taxon>Ecdysozoa</taxon>
        <taxon>Arthropoda</taxon>
        <taxon>Hexapoda</taxon>
        <taxon>Insecta</taxon>
        <taxon>Pterygota</taxon>
        <taxon>Neoptera</taxon>
        <taxon>Polyneoptera</taxon>
        <taxon>Phasmatodea</taxon>
        <taxon>Timematodea</taxon>
        <taxon>Timematoidea</taxon>
        <taxon>Timematidae</taxon>
        <taxon>Timema</taxon>
    </lineage>
</organism>
<proteinExistence type="predicted"/>
<name>A0A7R9IG47_9NEOP</name>
<feature type="compositionally biased region" description="Polar residues" evidence="1">
    <location>
        <begin position="179"/>
        <end position="197"/>
    </location>
</feature>
<feature type="region of interest" description="Disordered" evidence="1">
    <location>
        <begin position="27"/>
        <end position="61"/>
    </location>
</feature>
<dbReference type="EMBL" id="OE001886">
    <property type="protein sequence ID" value="CAD7457759.1"/>
    <property type="molecule type" value="Genomic_DNA"/>
</dbReference>
<evidence type="ECO:0000313" key="2">
    <source>
        <dbReference type="EMBL" id="CAD7457759.1"/>
    </source>
</evidence>
<accession>A0A7R9IG47</accession>
<feature type="compositionally biased region" description="Polar residues" evidence="1">
    <location>
        <begin position="31"/>
        <end position="41"/>
    </location>
</feature>
<gene>
    <name evidence="2" type="ORF">TTEB3V08_LOCUS5750</name>
</gene>